<dbReference type="InterPro" id="IPR029055">
    <property type="entry name" value="Ntn_hydrolases_N"/>
</dbReference>
<protein>
    <submittedName>
        <fullName evidence="2">Uncharacterized protein</fullName>
    </submittedName>
</protein>
<gene>
    <name evidence="2" type="ORF">METZ01_LOCUS296633</name>
</gene>
<dbReference type="AlphaFoldDB" id="A0A382M4F7"/>
<organism evidence="2">
    <name type="scientific">marine metagenome</name>
    <dbReference type="NCBI Taxonomy" id="408172"/>
    <lineage>
        <taxon>unclassified sequences</taxon>
        <taxon>metagenomes</taxon>
        <taxon>ecological metagenomes</taxon>
    </lineage>
</organism>
<name>A0A382M4F7_9ZZZZ</name>
<reference evidence="2" key="1">
    <citation type="submission" date="2018-05" db="EMBL/GenBank/DDBJ databases">
        <authorList>
            <person name="Lanie J.A."/>
            <person name="Ng W.-L."/>
            <person name="Kazmierczak K.M."/>
            <person name="Andrzejewski T.M."/>
            <person name="Davidsen T.M."/>
            <person name="Wayne K.J."/>
            <person name="Tettelin H."/>
            <person name="Glass J.I."/>
            <person name="Rusch D."/>
            <person name="Podicherti R."/>
            <person name="Tsui H.-C.T."/>
            <person name="Winkler M.E."/>
        </authorList>
    </citation>
    <scope>NUCLEOTIDE SEQUENCE</scope>
</reference>
<comment type="similarity">
    <text evidence="1">Belongs to the peptidase S45 family.</text>
</comment>
<sequence>MELTDDQREAVRQVLRGTTTQQQACQARGVSDDDYRSWEQALLKAKWAEENGRLTCGALGRRAAIVRDRWGVPHCQGDTLSDLCFAAGVAQAQDRLWQLDYRRRLASGRLAQILGEDYLRTDREHRTLGFLRIVEAQELPTLDDE</sequence>
<dbReference type="SUPFAM" id="SSF56235">
    <property type="entry name" value="N-terminal nucleophile aminohydrolases (Ntn hydrolases)"/>
    <property type="match status" value="1"/>
</dbReference>
<dbReference type="GO" id="GO:0016811">
    <property type="term" value="F:hydrolase activity, acting on carbon-nitrogen (but not peptide) bonds, in linear amides"/>
    <property type="evidence" value="ECO:0007669"/>
    <property type="project" value="InterPro"/>
</dbReference>
<proteinExistence type="inferred from homology"/>
<dbReference type="Gene3D" id="1.10.439.10">
    <property type="entry name" value="Penicillin Amidohydrolase, domain 1"/>
    <property type="match status" value="1"/>
</dbReference>
<dbReference type="GO" id="GO:0017000">
    <property type="term" value="P:antibiotic biosynthetic process"/>
    <property type="evidence" value="ECO:0007669"/>
    <property type="project" value="InterPro"/>
</dbReference>
<dbReference type="PANTHER" id="PTHR34218:SF4">
    <property type="entry name" value="ACYL-HOMOSERINE LACTONE ACYLASE QUIP"/>
    <property type="match status" value="1"/>
</dbReference>
<dbReference type="InterPro" id="IPR023343">
    <property type="entry name" value="Penicillin_amidase_dom1"/>
</dbReference>
<dbReference type="InterPro" id="IPR002692">
    <property type="entry name" value="S45"/>
</dbReference>
<accession>A0A382M4F7</accession>
<evidence type="ECO:0000256" key="1">
    <source>
        <dbReference type="ARBA" id="ARBA00006586"/>
    </source>
</evidence>
<dbReference type="EMBL" id="UINC01091197">
    <property type="protein sequence ID" value="SVC43779.1"/>
    <property type="molecule type" value="Genomic_DNA"/>
</dbReference>
<evidence type="ECO:0000313" key="2">
    <source>
        <dbReference type="EMBL" id="SVC43779.1"/>
    </source>
</evidence>
<dbReference type="PANTHER" id="PTHR34218">
    <property type="entry name" value="PEPTIDASE S45 PENICILLIN AMIDASE"/>
    <property type="match status" value="1"/>
</dbReference>
<dbReference type="Pfam" id="PF01804">
    <property type="entry name" value="Penicil_amidase"/>
    <property type="match status" value="1"/>
</dbReference>
<feature type="non-terminal residue" evidence="2">
    <location>
        <position position="145"/>
    </location>
</feature>